<evidence type="ECO:0000313" key="2">
    <source>
        <dbReference type="EMBL" id="EIM30231.1"/>
    </source>
</evidence>
<dbReference type="HOGENOM" id="CLU_3357099_0_0_5"/>
<evidence type="ECO:0000256" key="1">
    <source>
        <dbReference type="SAM" id="Phobius"/>
    </source>
</evidence>
<name>I4Z1Y9_9HYPH</name>
<evidence type="ECO:0000313" key="3">
    <source>
        <dbReference type="Proteomes" id="UP000003947"/>
    </source>
</evidence>
<keyword evidence="1" id="KW-0472">Membrane</keyword>
<keyword evidence="3" id="KW-1185">Reference proteome</keyword>
<dbReference type="EMBL" id="JH660639">
    <property type="protein sequence ID" value="EIM30231.1"/>
    <property type="molecule type" value="Genomic_DNA"/>
</dbReference>
<dbReference type="STRING" id="864069.MicloDRAFT_00010360"/>
<reference evidence="2 3" key="1">
    <citation type="submission" date="2012-02" db="EMBL/GenBank/DDBJ databases">
        <title>Improved High-Quality Draft sequence of Microvirga sp. WSM3557.</title>
        <authorList>
            <consortium name="US DOE Joint Genome Institute"/>
            <person name="Lucas S."/>
            <person name="Han J."/>
            <person name="Lapidus A."/>
            <person name="Cheng J.-F."/>
            <person name="Goodwin L."/>
            <person name="Pitluck S."/>
            <person name="Peters L."/>
            <person name="Zhang X."/>
            <person name="Detter J.C."/>
            <person name="Han C."/>
            <person name="Tapia R."/>
            <person name="Land M."/>
            <person name="Hauser L."/>
            <person name="Kyrpides N."/>
            <person name="Ivanova N."/>
            <person name="Pagani I."/>
            <person name="Brau L."/>
            <person name="Yates R."/>
            <person name="O'Hara G."/>
            <person name="Rui T."/>
            <person name="Howieson J."/>
            <person name="Reeve W."/>
            <person name="Woyke T."/>
        </authorList>
    </citation>
    <scope>NUCLEOTIDE SEQUENCE [LARGE SCALE GENOMIC DNA]</scope>
    <source>
        <strain evidence="2 3">WSM3557</strain>
    </source>
</reference>
<keyword evidence="1" id="KW-0812">Transmembrane</keyword>
<organism evidence="2 3">
    <name type="scientific">Microvirga lotononidis</name>
    <dbReference type="NCBI Taxonomy" id="864069"/>
    <lineage>
        <taxon>Bacteria</taxon>
        <taxon>Pseudomonadati</taxon>
        <taxon>Pseudomonadota</taxon>
        <taxon>Alphaproteobacteria</taxon>
        <taxon>Hyphomicrobiales</taxon>
        <taxon>Methylobacteriaceae</taxon>
        <taxon>Microvirga</taxon>
    </lineage>
</organism>
<gene>
    <name evidence="2" type="ORF">MicloDRAFT_00010360</name>
</gene>
<feature type="transmembrane region" description="Helical" evidence="1">
    <location>
        <begin position="12"/>
        <end position="34"/>
    </location>
</feature>
<keyword evidence="1" id="KW-1133">Transmembrane helix</keyword>
<proteinExistence type="predicted"/>
<dbReference type="PATRIC" id="fig|864069.3.peg.1150"/>
<dbReference type="Proteomes" id="UP000003947">
    <property type="component" value="Unassembled WGS sequence"/>
</dbReference>
<dbReference type="AlphaFoldDB" id="I4Z1Y9"/>
<protein>
    <submittedName>
        <fullName evidence="2">Uncharacterized protein</fullName>
    </submittedName>
</protein>
<sequence precursor="true">MRFRRNRLPPRLFALRWILLGVTVLIVAALAVGATF</sequence>
<accession>I4Z1Y9</accession>